<gene>
    <name evidence="2" type="ORF">LR394_14205</name>
</gene>
<dbReference type="Proteomes" id="UP001138997">
    <property type="component" value="Unassembled WGS sequence"/>
</dbReference>
<evidence type="ECO:0000256" key="1">
    <source>
        <dbReference type="SAM" id="MobiDB-lite"/>
    </source>
</evidence>
<feature type="region of interest" description="Disordered" evidence="1">
    <location>
        <begin position="91"/>
        <end position="122"/>
    </location>
</feature>
<dbReference type="Pfam" id="PF02482">
    <property type="entry name" value="Ribosomal_S30AE"/>
    <property type="match status" value="1"/>
</dbReference>
<dbReference type="InterPro" id="IPR003489">
    <property type="entry name" value="RHF/RaiA"/>
</dbReference>
<sequence>MQVQVQTDKNIRTETDWIEDQLVDSLSRFADQLVRVEVHLSDQNGEKSGTDDIRCGLDARIAGVKSVVVTHSAGNVHDAYHGAVSKLSKSLETSTAKLSSRRGRESIRTAGEPQELPEDLLS</sequence>
<evidence type="ECO:0000313" key="2">
    <source>
        <dbReference type="EMBL" id="MCD5312061.1"/>
    </source>
</evidence>
<proteinExistence type="predicted"/>
<keyword evidence="3" id="KW-1185">Reference proteome</keyword>
<dbReference type="EMBL" id="JAJOMB010000006">
    <property type="protein sequence ID" value="MCD5312061.1"/>
    <property type="molecule type" value="Genomic_DNA"/>
</dbReference>
<name>A0A9X1NE37_9ACTN</name>
<evidence type="ECO:0000313" key="3">
    <source>
        <dbReference type="Proteomes" id="UP001138997"/>
    </source>
</evidence>
<accession>A0A9X1NE37</accession>
<dbReference type="SUPFAM" id="SSF69754">
    <property type="entry name" value="Ribosome binding protein Y (YfiA homologue)"/>
    <property type="match status" value="1"/>
</dbReference>
<dbReference type="AlphaFoldDB" id="A0A9X1NE37"/>
<dbReference type="InterPro" id="IPR036567">
    <property type="entry name" value="RHF-like"/>
</dbReference>
<dbReference type="Gene3D" id="3.30.160.100">
    <property type="entry name" value="Ribosome hibernation promotion factor-like"/>
    <property type="match status" value="1"/>
</dbReference>
<comment type="caution">
    <text evidence="2">The sequence shown here is derived from an EMBL/GenBank/DDBJ whole genome shotgun (WGS) entry which is preliminary data.</text>
</comment>
<reference evidence="2" key="1">
    <citation type="submission" date="2021-11" db="EMBL/GenBank/DDBJ databases">
        <title>Streptomyces corallinus and Kineosporia corallina sp. nov., two new coral-derived marine actinobacteria.</title>
        <authorList>
            <person name="Buangrab K."/>
            <person name="Sutthacheep M."/>
            <person name="Yeemin T."/>
            <person name="Harunari E."/>
            <person name="Igarashi Y."/>
            <person name="Sripreechasak P."/>
            <person name="Kanchanasin P."/>
            <person name="Tanasupawat S."/>
            <person name="Phongsopitanun W."/>
        </authorList>
    </citation>
    <scope>NUCLEOTIDE SEQUENCE</scope>
    <source>
        <strain evidence="2">JCM 31032</strain>
    </source>
</reference>
<protein>
    <submittedName>
        <fullName evidence="2">HPF/RaiA family ribosome-associated protein</fullName>
    </submittedName>
</protein>
<dbReference type="RefSeq" id="WP_231441896.1">
    <property type="nucleotide sequence ID" value="NZ_JAJOMB010000006.1"/>
</dbReference>
<organism evidence="2 3">
    <name type="scientific">Kineosporia babensis</name>
    <dbReference type="NCBI Taxonomy" id="499548"/>
    <lineage>
        <taxon>Bacteria</taxon>
        <taxon>Bacillati</taxon>
        <taxon>Actinomycetota</taxon>
        <taxon>Actinomycetes</taxon>
        <taxon>Kineosporiales</taxon>
        <taxon>Kineosporiaceae</taxon>
        <taxon>Kineosporia</taxon>
    </lineage>
</organism>